<dbReference type="Proteomes" id="UP000663846">
    <property type="component" value="Unassembled WGS sequence"/>
</dbReference>
<organism evidence="1 2">
    <name type="scientific">Rhizoctonia solani</name>
    <dbReference type="NCBI Taxonomy" id="456999"/>
    <lineage>
        <taxon>Eukaryota</taxon>
        <taxon>Fungi</taxon>
        <taxon>Dikarya</taxon>
        <taxon>Basidiomycota</taxon>
        <taxon>Agaricomycotina</taxon>
        <taxon>Agaricomycetes</taxon>
        <taxon>Cantharellales</taxon>
        <taxon>Ceratobasidiaceae</taxon>
        <taxon>Rhizoctonia</taxon>
    </lineage>
</organism>
<protein>
    <submittedName>
        <fullName evidence="1">Uncharacterized protein</fullName>
    </submittedName>
</protein>
<reference evidence="1" key="1">
    <citation type="submission" date="2021-01" db="EMBL/GenBank/DDBJ databases">
        <authorList>
            <person name="Kaushik A."/>
        </authorList>
    </citation>
    <scope>NUCLEOTIDE SEQUENCE</scope>
    <source>
        <strain evidence="1">AG1-1C</strain>
    </source>
</reference>
<evidence type="ECO:0000313" key="1">
    <source>
        <dbReference type="EMBL" id="CAE6372461.1"/>
    </source>
</evidence>
<dbReference type="AlphaFoldDB" id="A0A8H2WFL4"/>
<proteinExistence type="predicted"/>
<dbReference type="EMBL" id="CAJMWS010000152">
    <property type="protein sequence ID" value="CAE6372461.1"/>
    <property type="molecule type" value="Genomic_DNA"/>
</dbReference>
<comment type="caution">
    <text evidence="1">The sequence shown here is derived from an EMBL/GenBank/DDBJ whole genome shotgun (WGS) entry which is preliminary data.</text>
</comment>
<sequence length="91" mass="10215">MSSQPTIITGYKLRQNLVEHYNHPLPPLRRLVQALQDALHIPIMLVEVEDEDDDEDNSLYVCCYVNDVVFDVGGEAGILGVGFQTSDKKRA</sequence>
<accession>A0A8H2WFL4</accession>
<gene>
    <name evidence="1" type="ORF">RDB_LOCUS26869</name>
</gene>
<evidence type="ECO:0000313" key="2">
    <source>
        <dbReference type="Proteomes" id="UP000663846"/>
    </source>
</evidence>
<name>A0A8H2WFL4_9AGAM</name>